<evidence type="ECO:0000313" key="2">
    <source>
        <dbReference type="EMBL" id="CUI01149.1"/>
    </source>
</evidence>
<feature type="transmembrane region" description="Helical" evidence="1">
    <location>
        <begin position="6"/>
        <end position="23"/>
    </location>
</feature>
<accession>A0A0P1HCE5</accession>
<gene>
    <name evidence="2" type="ORF">PHA8399_03290</name>
</gene>
<protein>
    <submittedName>
        <fullName evidence="2">Uncharacterized protein</fullName>
    </submittedName>
</protein>
<proteinExistence type="predicted"/>
<sequence length="172" mass="18604">MFLELIAVIIAGIAAAGVVMLLNRTLKGRLPRWMAPVAAGLAMISVTIASEYGWYGRTRAALPEGVEVAETVQNKSFYRPWTYAVPYVDRFAAIDTATMKSHEAHPQVYLAEVYFFGRWAPLSKRPAVLDCGKWRRALVANGTVFSGNSLPAGLDWVAGAPEDALLTTACGG</sequence>
<organism evidence="2 3">
    <name type="scientific">Leisingera aquaemixtae</name>
    <dbReference type="NCBI Taxonomy" id="1396826"/>
    <lineage>
        <taxon>Bacteria</taxon>
        <taxon>Pseudomonadati</taxon>
        <taxon>Pseudomonadota</taxon>
        <taxon>Alphaproteobacteria</taxon>
        <taxon>Rhodobacterales</taxon>
        <taxon>Roseobacteraceae</taxon>
        <taxon>Leisingera</taxon>
    </lineage>
</organism>
<dbReference type="RefSeq" id="WP_058287159.1">
    <property type="nucleotide sequence ID" value="NZ_CYSR01000030.1"/>
</dbReference>
<evidence type="ECO:0000256" key="1">
    <source>
        <dbReference type="SAM" id="Phobius"/>
    </source>
</evidence>
<name>A0A0P1HCE5_9RHOB</name>
<dbReference type="AlphaFoldDB" id="A0A0P1HCE5"/>
<keyword evidence="1" id="KW-0812">Transmembrane</keyword>
<keyword evidence="1" id="KW-1133">Transmembrane helix</keyword>
<dbReference type="STRING" id="1396826.PHA8399_03290"/>
<evidence type="ECO:0000313" key="3">
    <source>
        <dbReference type="Proteomes" id="UP000051326"/>
    </source>
</evidence>
<dbReference type="EMBL" id="CYSR01000030">
    <property type="protein sequence ID" value="CUI01149.1"/>
    <property type="molecule type" value="Genomic_DNA"/>
</dbReference>
<dbReference type="Proteomes" id="UP000051326">
    <property type="component" value="Unassembled WGS sequence"/>
</dbReference>
<keyword evidence="1" id="KW-0472">Membrane</keyword>
<reference evidence="2 3" key="1">
    <citation type="submission" date="2015-09" db="EMBL/GenBank/DDBJ databases">
        <authorList>
            <consortium name="Swine Surveillance"/>
        </authorList>
    </citation>
    <scope>NUCLEOTIDE SEQUENCE [LARGE SCALE GENOMIC DNA]</scope>
    <source>
        <strain evidence="2 3">CECT 8399</strain>
    </source>
</reference>
<feature type="transmembrane region" description="Helical" evidence="1">
    <location>
        <begin position="35"/>
        <end position="55"/>
    </location>
</feature>